<geneLocation type="mitochondrion" evidence="2"/>
<dbReference type="RefSeq" id="YP_009495513.1">
    <property type="nucleotide sequence ID" value="NC_037989.1"/>
</dbReference>
<name>A0A2U9GIZ6_9STRA</name>
<evidence type="ECO:0000313" key="2">
    <source>
        <dbReference type="EMBL" id="AWQ64243.1"/>
    </source>
</evidence>
<dbReference type="GO" id="GO:0005739">
    <property type="term" value="C:mitochondrion"/>
    <property type="evidence" value="ECO:0007669"/>
    <property type="project" value="UniProtKB-ARBA"/>
</dbReference>
<organism evidence="2">
    <name type="scientific">Psammoneis japonica</name>
    <dbReference type="NCBI Taxonomy" id="517775"/>
    <lineage>
        <taxon>Eukaryota</taxon>
        <taxon>Sar</taxon>
        <taxon>Stramenopiles</taxon>
        <taxon>Ochrophyta</taxon>
        <taxon>Bacillariophyta</taxon>
        <taxon>Mediophyceae</taxon>
        <taxon>Biddulphiophycidae</taxon>
        <taxon>Triceratiales</taxon>
        <taxon>Plagiogrammaceae</taxon>
        <taxon>Psammoneis</taxon>
    </lineage>
</organism>
<proteinExistence type="predicted"/>
<dbReference type="CDD" id="cd01651">
    <property type="entry name" value="RT_G2_intron"/>
    <property type="match status" value="1"/>
</dbReference>
<dbReference type="PANTHER" id="PTHR34047">
    <property type="entry name" value="NUCLEAR INTRON MATURASE 1, MITOCHONDRIAL-RELATED"/>
    <property type="match status" value="1"/>
</dbReference>
<dbReference type="GeneID" id="36957487"/>
<dbReference type="InterPro" id="IPR024937">
    <property type="entry name" value="Domain_X"/>
</dbReference>
<dbReference type="InterPro" id="IPR043502">
    <property type="entry name" value="DNA/RNA_pol_sf"/>
</dbReference>
<protein>
    <submittedName>
        <fullName evidence="2">Reverse transcriptase</fullName>
    </submittedName>
</protein>
<keyword evidence="2" id="KW-0695">RNA-directed DNA polymerase</keyword>
<accession>A0A2U9GIZ6</accession>
<dbReference type="GO" id="GO:0006397">
    <property type="term" value="P:mRNA processing"/>
    <property type="evidence" value="ECO:0007669"/>
    <property type="project" value="InterPro"/>
</dbReference>
<gene>
    <name evidence="2" type="primary">orf4</name>
</gene>
<feature type="domain" description="Reverse transcriptase" evidence="1">
    <location>
        <begin position="49"/>
        <end position="347"/>
    </location>
</feature>
<reference evidence="2" key="1">
    <citation type="journal article" date="2018" name="Genome Biol. Evol.">
        <title>Recurrent loss, horizontal transfer, and the obscure origins of mitochondrial introns in diatoms (Bacillariophyta).</title>
        <authorList>
            <person name="Guillory W.X."/>
            <person name="Onyshchenko A."/>
            <person name="Ruck E.C."/>
            <person name="Parks M."/>
            <person name="Nakov T."/>
            <person name="Wickett N.J."/>
            <person name="Alverson A.J."/>
        </authorList>
    </citation>
    <scope>NUCLEOTIDE SEQUENCE</scope>
</reference>
<dbReference type="AlphaFoldDB" id="A0A2U9GIZ6"/>
<keyword evidence="2" id="KW-0496">Mitochondrion</keyword>
<dbReference type="PROSITE" id="PS50878">
    <property type="entry name" value="RT_POL"/>
    <property type="match status" value="1"/>
</dbReference>
<dbReference type="InterPro" id="IPR051083">
    <property type="entry name" value="GrpII_Intron_Splice-Mob/Def"/>
</dbReference>
<keyword evidence="2" id="KW-0808">Transferase</keyword>
<dbReference type="Pfam" id="PF00078">
    <property type="entry name" value="RVT_1"/>
    <property type="match status" value="1"/>
</dbReference>
<dbReference type="InterPro" id="IPR000477">
    <property type="entry name" value="RT_dom"/>
</dbReference>
<dbReference type="PANTHER" id="PTHR34047:SF8">
    <property type="entry name" value="PROTEIN YKFC"/>
    <property type="match status" value="1"/>
</dbReference>
<sequence length="528" mass="60914">MTTQNKITYKNIINIENLRDGLKKTKNNVAPGLDGEIKTNFTDKKLEILYKALKSQKFKPTPVKRVNIPKPDGGTRPLRMASQKDKVVQAAILLQLEPVLESIFLDCSYGGRPNRNCHHALKNIKSKWQNVAWIINIDIQKYFDTINHDLLLSMLKEYCDQATIELIRKFLKCDYIDFYNHPETLEKSEIGTPQGSLISPILSNLYLHHFDRFVVEQLLPEWNRGSERKFISGYQTRKNLSAEEKKLVESLNIDGLTEAIGRLKHNEWVKKGFPARDPEDDNFRRMHYARYVDDFIIGFTGTKAEAEEIKGRIEAFLFDELKLKTNEAKSYISHSSDRDIKYLGFYIRYIFKNKIQKDVRVEFKDGEGKGYQFKSTAINQAQLRIPTELILRRAVDRGYGKIRMNGTIRPSSCRKLSSLEDKQIVNRFSSIIRGLMEFYSPANQRSDLWQIVAFYRKSCALTLADKHKLKTAAAVYKRYGPNLKVSDPVKKKETVLFYPTTLKTTGNFKLGNLRATLSEVAMDPIKGS</sequence>
<dbReference type="Pfam" id="PF01348">
    <property type="entry name" value="Intron_maturas2"/>
    <property type="match status" value="1"/>
</dbReference>
<evidence type="ECO:0000259" key="1">
    <source>
        <dbReference type="PROSITE" id="PS50878"/>
    </source>
</evidence>
<keyword evidence="2" id="KW-0548">Nucleotidyltransferase</keyword>
<dbReference type="SUPFAM" id="SSF56672">
    <property type="entry name" value="DNA/RNA polymerases"/>
    <property type="match status" value="1"/>
</dbReference>
<dbReference type="GO" id="GO:0003964">
    <property type="term" value="F:RNA-directed DNA polymerase activity"/>
    <property type="evidence" value="ECO:0007669"/>
    <property type="project" value="UniProtKB-KW"/>
</dbReference>
<dbReference type="EMBL" id="MG148339">
    <property type="protein sequence ID" value="AWQ64243.1"/>
    <property type="molecule type" value="Genomic_DNA"/>
</dbReference>